<dbReference type="RefSeq" id="WP_116688780.1">
    <property type="nucleotide sequence ID" value="NZ_CAWNYD010000012.1"/>
</dbReference>
<organism evidence="1 2">
    <name type="scientific">Pelagibaculum spongiae</name>
    <dbReference type="NCBI Taxonomy" id="2080658"/>
    <lineage>
        <taxon>Bacteria</taxon>
        <taxon>Pseudomonadati</taxon>
        <taxon>Pseudomonadota</taxon>
        <taxon>Gammaproteobacteria</taxon>
        <taxon>Oceanospirillales</taxon>
        <taxon>Pelagibaculum</taxon>
    </lineage>
</organism>
<dbReference type="Proteomes" id="UP000244906">
    <property type="component" value="Unassembled WGS sequence"/>
</dbReference>
<dbReference type="EMBL" id="QDDL01000012">
    <property type="protein sequence ID" value="PVZ64477.1"/>
    <property type="molecule type" value="Genomic_DNA"/>
</dbReference>
<keyword evidence="2" id="KW-1185">Reference proteome</keyword>
<gene>
    <name evidence="1" type="ORF">DC094_19380</name>
</gene>
<accession>A0A2V1GPB8</accession>
<reference evidence="1 2" key="1">
    <citation type="submission" date="2018-04" db="EMBL/GenBank/DDBJ databases">
        <title>Thalassorhabdus spongiae gen. nov., sp. nov., isolated from a marine sponge in South-West Iceland.</title>
        <authorList>
            <person name="Knobloch S."/>
            <person name="Daussin A."/>
            <person name="Johannsson R."/>
            <person name="Marteinsson V.T."/>
        </authorList>
    </citation>
    <scope>NUCLEOTIDE SEQUENCE [LARGE SCALE GENOMIC DNA]</scope>
    <source>
        <strain evidence="1 2">Hp12</strain>
    </source>
</reference>
<name>A0A2V1GPB8_9GAMM</name>
<sequence length="318" mass="35197">MISVERIIPLEFLSKIGTELILSGGTLRVASGLPKAGSIVKHLRFPESQQATTQVLEQIKAVAINNQQALAKVGETVGQSQHLLNGIQAMQQATMLMQGANLAVSAIGFAIVINKLNKMQSQLHNMNVKLDHLLANTDEIQQYQALVQETKFEANMQTLAAALRVNDSITSMSAIKSLRESYVLYKRLTERLLDDVQRTYQQPAFFETCFKIAITSGLAIASAYSQLGQHEESSIVIQDIMQWQQDVSEKFMAPAYNKPVWLAHLPEQAKLAASQVVTLQKSAPQMLEYLKDQYALKCDNFTSVEGLLVFEAEPALTS</sequence>
<evidence type="ECO:0000313" key="1">
    <source>
        <dbReference type="EMBL" id="PVZ64477.1"/>
    </source>
</evidence>
<proteinExistence type="predicted"/>
<comment type="caution">
    <text evidence="1">The sequence shown here is derived from an EMBL/GenBank/DDBJ whole genome shotgun (WGS) entry which is preliminary data.</text>
</comment>
<dbReference type="OrthoDB" id="6856529at2"/>
<dbReference type="AlphaFoldDB" id="A0A2V1GPB8"/>
<evidence type="ECO:0000313" key="2">
    <source>
        <dbReference type="Proteomes" id="UP000244906"/>
    </source>
</evidence>
<protein>
    <submittedName>
        <fullName evidence="1">Uncharacterized protein</fullName>
    </submittedName>
</protein>